<keyword evidence="4 6" id="KW-0378">Hydrolase</keyword>
<dbReference type="InterPro" id="IPR015500">
    <property type="entry name" value="Peptidase_S8_subtilisin-rel"/>
</dbReference>
<feature type="active site" description="Charge relay system" evidence="6">
    <location>
        <position position="173"/>
    </location>
</feature>
<dbReference type="PROSITE" id="PS00136">
    <property type="entry name" value="SUBTILASE_ASP"/>
    <property type="match status" value="1"/>
</dbReference>
<feature type="domain" description="Inhibitor I9" evidence="10">
    <location>
        <begin position="39"/>
        <end position="115"/>
    </location>
</feature>
<accession>A0AAE0M7H6</accession>
<dbReference type="InterPro" id="IPR023827">
    <property type="entry name" value="Peptidase_S8_Asp-AS"/>
</dbReference>
<keyword evidence="3 8" id="KW-0732">Signal</keyword>
<dbReference type="PANTHER" id="PTHR43806">
    <property type="entry name" value="PEPTIDASE S8"/>
    <property type="match status" value="1"/>
</dbReference>
<dbReference type="SUPFAM" id="SSF52743">
    <property type="entry name" value="Subtilisin-like"/>
    <property type="match status" value="1"/>
</dbReference>
<dbReference type="InterPro" id="IPR034193">
    <property type="entry name" value="PCSK9_ProteinaseK-like"/>
</dbReference>
<dbReference type="InterPro" id="IPR036852">
    <property type="entry name" value="Peptidase_S8/S53_dom_sf"/>
</dbReference>
<dbReference type="EMBL" id="JAUEDM010000003">
    <property type="protein sequence ID" value="KAK3321815.1"/>
    <property type="molecule type" value="Genomic_DNA"/>
</dbReference>
<dbReference type="AlphaFoldDB" id="A0AAE0M7H6"/>
<dbReference type="InterPro" id="IPR050131">
    <property type="entry name" value="Peptidase_S8_subtilisin-like"/>
</dbReference>
<reference evidence="11" key="2">
    <citation type="submission" date="2023-06" db="EMBL/GenBank/DDBJ databases">
        <authorList>
            <consortium name="Lawrence Berkeley National Laboratory"/>
            <person name="Haridas S."/>
            <person name="Hensen N."/>
            <person name="Bonometti L."/>
            <person name="Westerberg I."/>
            <person name="Brannstrom I.O."/>
            <person name="Guillou S."/>
            <person name="Cros-Aarteil S."/>
            <person name="Calhoun S."/>
            <person name="Kuo A."/>
            <person name="Mondo S."/>
            <person name="Pangilinan J."/>
            <person name="Riley R."/>
            <person name="Labutti K."/>
            <person name="Andreopoulos B."/>
            <person name="Lipzen A."/>
            <person name="Chen C."/>
            <person name="Yanf M."/>
            <person name="Daum C."/>
            <person name="Ng V."/>
            <person name="Clum A."/>
            <person name="Steindorff A."/>
            <person name="Ohm R."/>
            <person name="Martin F."/>
            <person name="Silar P."/>
            <person name="Natvig D."/>
            <person name="Lalanne C."/>
            <person name="Gautier V."/>
            <person name="Ament-Velasquez S.L."/>
            <person name="Kruys A."/>
            <person name="Hutchinson M.I."/>
            <person name="Powell A.J."/>
            <person name="Barry K."/>
            <person name="Miller A.N."/>
            <person name="Grigoriev I.V."/>
            <person name="Debuchy R."/>
            <person name="Gladieux P."/>
            <person name="Thoren M.H."/>
            <person name="Johannesson H."/>
        </authorList>
    </citation>
    <scope>NUCLEOTIDE SEQUENCE</scope>
    <source>
        <strain evidence="11">CBS 118394</strain>
    </source>
</reference>
<evidence type="ECO:0000313" key="11">
    <source>
        <dbReference type="EMBL" id="KAK3321815.1"/>
    </source>
</evidence>
<feature type="active site" description="Charge relay system" evidence="6">
    <location>
        <position position="205"/>
    </location>
</feature>
<dbReference type="PROSITE" id="PS00138">
    <property type="entry name" value="SUBTILASE_SER"/>
    <property type="match status" value="1"/>
</dbReference>
<dbReference type="Pfam" id="PF00082">
    <property type="entry name" value="Peptidase_S8"/>
    <property type="match status" value="1"/>
</dbReference>
<evidence type="ECO:0000256" key="5">
    <source>
        <dbReference type="ARBA" id="ARBA00022825"/>
    </source>
</evidence>
<keyword evidence="12" id="KW-1185">Reference proteome</keyword>
<evidence type="ECO:0000313" key="12">
    <source>
        <dbReference type="Proteomes" id="UP001283341"/>
    </source>
</evidence>
<evidence type="ECO:0000256" key="3">
    <source>
        <dbReference type="ARBA" id="ARBA00022729"/>
    </source>
</evidence>
<dbReference type="PANTHER" id="PTHR43806:SF58">
    <property type="entry name" value="ALKALINE PROTEASE 1-RELATED"/>
    <property type="match status" value="1"/>
</dbReference>
<evidence type="ECO:0000256" key="6">
    <source>
        <dbReference type="PROSITE-ProRule" id="PRU01240"/>
    </source>
</evidence>
<feature type="chain" id="PRO_5041961771" evidence="8">
    <location>
        <begin position="25"/>
        <end position="420"/>
    </location>
</feature>
<dbReference type="Gene3D" id="3.30.70.80">
    <property type="entry name" value="Peptidase S8 propeptide/proteinase inhibitor I9"/>
    <property type="match status" value="1"/>
</dbReference>
<dbReference type="SUPFAM" id="SSF54897">
    <property type="entry name" value="Protease propeptides/inhibitors"/>
    <property type="match status" value="1"/>
</dbReference>
<evidence type="ECO:0000256" key="2">
    <source>
        <dbReference type="ARBA" id="ARBA00022670"/>
    </source>
</evidence>
<dbReference type="Proteomes" id="UP001283341">
    <property type="component" value="Unassembled WGS sequence"/>
</dbReference>
<evidence type="ECO:0000259" key="10">
    <source>
        <dbReference type="Pfam" id="PF05922"/>
    </source>
</evidence>
<dbReference type="GO" id="GO:0005576">
    <property type="term" value="C:extracellular region"/>
    <property type="evidence" value="ECO:0007669"/>
    <property type="project" value="UniProtKB-ARBA"/>
</dbReference>
<name>A0AAE0M7H6_9PEZI</name>
<organism evidence="11 12">
    <name type="scientific">Apodospora peruviana</name>
    <dbReference type="NCBI Taxonomy" id="516989"/>
    <lineage>
        <taxon>Eukaryota</taxon>
        <taxon>Fungi</taxon>
        <taxon>Dikarya</taxon>
        <taxon>Ascomycota</taxon>
        <taxon>Pezizomycotina</taxon>
        <taxon>Sordariomycetes</taxon>
        <taxon>Sordariomycetidae</taxon>
        <taxon>Sordariales</taxon>
        <taxon>Lasiosphaeriaceae</taxon>
        <taxon>Apodospora</taxon>
    </lineage>
</organism>
<dbReference type="InterPro" id="IPR037045">
    <property type="entry name" value="S8pro/Inhibitor_I9_sf"/>
</dbReference>
<evidence type="ECO:0000256" key="1">
    <source>
        <dbReference type="ARBA" id="ARBA00011073"/>
    </source>
</evidence>
<feature type="signal peptide" evidence="8">
    <location>
        <begin position="1"/>
        <end position="24"/>
    </location>
</feature>
<comment type="similarity">
    <text evidence="1 6 7">Belongs to the peptidase S8 family.</text>
</comment>
<protein>
    <submittedName>
        <fullName evidence="11">Alkaline serine protease Alp1</fullName>
    </submittedName>
</protein>
<dbReference type="GO" id="GO:0006508">
    <property type="term" value="P:proteolysis"/>
    <property type="evidence" value="ECO:0007669"/>
    <property type="project" value="UniProtKB-KW"/>
</dbReference>
<proteinExistence type="inferred from homology"/>
<dbReference type="FunFam" id="3.40.50.200:FF:000014">
    <property type="entry name" value="Proteinase K"/>
    <property type="match status" value="1"/>
</dbReference>
<gene>
    <name evidence="11" type="ORF">B0H66DRAFT_589652</name>
</gene>
<reference evidence="11" key="1">
    <citation type="journal article" date="2023" name="Mol. Phylogenet. Evol.">
        <title>Genome-scale phylogeny and comparative genomics of the fungal order Sordariales.</title>
        <authorList>
            <person name="Hensen N."/>
            <person name="Bonometti L."/>
            <person name="Westerberg I."/>
            <person name="Brannstrom I.O."/>
            <person name="Guillou S."/>
            <person name="Cros-Aarteil S."/>
            <person name="Calhoun S."/>
            <person name="Haridas S."/>
            <person name="Kuo A."/>
            <person name="Mondo S."/>
            <person name="Pangilinan J."/>
            <person name="Riley R."/>
            <person name="LaButti K."/>
            <person name="Andreopoulos B."/>
            <person name="Lipzen A."/>
            <person name="Chen C."/>
            <person name="Yan M."/>
            <person name="Daum C."/>
            <person name="Ng V."/>
            <person name="Clum A."/>
            <person name="Steindorff A."/>
            <person name="Ohm R.A."/>
            <person name="Martin F."/>
            <person name="Silar P."/>
            <person name="Natvig D.O."/>
            <person name="Lalanne C."/>
            <person name="Gautier V."/>
            <person name="Ament-Velasquez S.L."/>
            <person name="Kruys A."/>
            <person name="Hutchinson M.I."/>
            <person name="Powell A.J."/>
            <person name="Barry K."/>
            <person name="Miller A.N."/>
            <person name="Grigoriev I.V."/>
            <person name="Debuchy R."/>
            <person name="Gladieux P."/>
            <person name="Hiltunen Thoren M."/>
            <person name="Johannesson H."/>
        </authorList>
    </citation>
    <scope>NUCLEOTIDE SEQUENCE</scope>
    <source>
        <strain evidence="11">CBS 118394</strain>
    </source>
</reference>
<evidence type="ECO:0000256" key="7">
    <source>
        <dbReference type="RuleBase" id="RU003355"/>
    </source>
</evidence>
<dbReference type="CDD" id="cd04077">
    <property type="entry name" value="Peptidases_S8_PCSK9_ProteinaseK_like"/>
    <property type="match status" value="1"/>
</dbReference>
<keyword evidence="5 6" id="KW-0720">Serine protease</keyword>
<dbReference type="InterPro" id="IPR023828">
    <property type="entry name" value="Peptidase_S8_Ser-AS"/>
</dbReference>
<evidence type="ECO:0000256" key="4">
    <source>
        <dbReference type="ARBA" id="ARBA00022801"/>
    </source>
</evidence>
<dbReference type="Gene3D" id="3.40.50.200">
    <property type="entry name" value="Peptidase S8/S53 domain"/>
    <property type="match status" value="1"/>
</dbReference>
<dbReference type="GO" id="GO:0004252">
    <property type="term" value="F:serine-type endopeptidase activity"/>
    <property type="evidence" value="ECO:0007669"/>
    <property type="project" value="UniProtKB-UniRule"/>
</dbReference>
<dbReference type="PROSITE" id="PS51892">
    <property type="entry name" value="SUBTILASE"/>
    <property type="match status" value="1"/>
</dbReference>
<evidence type="ECO:0000259" key="9">
    <source>
        <dbReference type="Pfam" id="PF00082"/>
    </source>
</evidence>
<dbReference type="Pfam" id="PF05922">
    <property type="entry name" value="Inhibitor_I9"/>
    <property type="match status" value="1"/>
</dbReference>
<dbReference type="InterPro" id="IPR000209">
    <property type="entry name" value="Peptidase_S8/S53_dom"/>
</dbReference>
<comment type="caution">
    <text evidence="11">The sequence shown here is derived from an EMBL/GenBank/DDBJ whole genome shotgun (WGS) entry which is preliminary data.</text>
</comment>
<feature type="active site" description="Charge relay system" evidence="6">
    <location>
        <position position="362"/>
    </location>
</feature>
<dbReference type="InterPro" id="IPR010259">
    <property type="entry name" value="S8pro/Inhibitor_I9"/>
</dbReference>
<sequence length="420" mass="43235">MVVFRTCLALGIAGVASIAQPASGVPLNNKRGAEVIPGKYIVTLKPGVSPSAINTHLHWVNSRRLARRDASSVDQVYSIKDFHAYAGSFDAATINEIRHSDDVAAVEPDMVWRLQDAPMNHEKVRAAAVPAAMTTQKGAPWGLGSISHKKANFTDYIYDAATAGQGTYAYLVDTGISATHVEFEGRASLGYNAYPGSDSADNYGHGTHTAGTIGSRAYGVAKKATIIAIKVFDTGSSSTSIVLDGFNWAVNNITASNRTSNSVISMSLGGPLSDAFNNAVANASKAGVLSVVAAGNDGIDAKDVSPASAPDALTVGAIDIANGKPWWSNYGTVVDIFAPGVDVLSTYPGSSDTDAVSMDGTSMATPHVAGLVLYLKSADVARNGKPADVTANVKSLGTKGVVQSGGNGSPNVIAYNGNGA</sequence>
<dbReference type="PRINTS" id="PR00723">
    <property type="entry name" value="SUBTILISIN"/>
</dbReference>
<keyword evidence="2 6" id="KW-0645">Protease</keyword>
<evidence type="ECO:0000256" key="8">
    <source>
        <dbReference type="SAM" id="SignalP"/>
    </source>
</evidence>
<feature type="domain" description="Peptidase S8/S53" evidence="9">
    <location>
        <begin position="166"/>
        <end position="388"/>
    </location>
</feature>